<dbReference type="InterPro" id="IPR032707">
    <property type="entry name" value="MYCBPAP"/>
</dbReference>
<comment type="caution">
    <text evidence="2">The sequence shown here is derived from an EMBL/GenBank/DDBJ whole genome shotgun (WGS) entry which is preliminary data.</text>
</comment>
<feature type="region of interest" description="Disordered" evidence="1">
    <location>
        <begin position="722"/>
        <end position="814"/>
    </location>
</feature>
<dbReference type="EMBL" id="VOFY01000002">
    <property type="protein sequence ID" value="KAA8595112.1"/>
    <property type="molecule type" value="Genomic_DNA"/>
</dbReference>
<dbReference type="Proteomes" id="UP000327493">
    <property type="component" value="Chromosome 2"/>
</dbReference>
<protein>
    <recommendedName>
        <fullName evidence="4">MYCBP-associated protein</fullName>
    </recommendedName>
</protein>
<dbReference type="Pfam" id="PF14646">
    <property type="entry name" value="MYCBPAP"/>
    <property type="match status" value="1"/>
</dbReference>
<evidence type="ECO:0000313" key="3">
    <source>
        <dbReference type="Proteomes" id="UP000327493"/>
    </source>
</evidence>
<evidence type="ECO:0008006" key="4">
    <source>
        <dbReference type="Google" id="ProtNLM"/>
    </source>
</evidence>
<feature type="compositionally biased region" description="Basic and acidic residues" evidence="1">
    <location>
        <begin position="177"/>
        <end position="189"/>
    </location>
</feature>
<evidence type="ECO:0000256" key="1">
    <source>
        <dbReference type="SAM" id="MobiDB-lite"/>
    </source>
</evidence>
<evidence type="ECO:0000313" key="2">
    <source>
        <dbReference type="EMBL" id="KAA8595112.1"/>
    </source>
</evidence>
<accession>A0A5J5DPC3</accession>
<organism evidence="2 3">
    <name type="scientific">Etheostoma spectabile</name>
    <name type="common">orangethroat darter</name>
    <dbReference type="NCBI Taxonomy" id="54343"/>
    <lineage>
        <taxon>Eukaryota</taxon>
        <taxon>Metazoa</taxon>
        <taxon>Chordata</taxon>
        <taxon>Craniata</taxon>
        <taxon>Vertebrata</taxon>
        <taxon>Euteleostomi</taxon>
        <taxon>Actinopterygii</taxon>
        <taxon>Neopterygii</taxon>
        <taxon>Teleostei</taxon>
        <taxon>Neoteleostei</taxon>
        <taxon>Acanthomorphata</taxon>
        <taxon>Eupercaria</taxon>
        <taxon>Perciformes</taxon>
        <taxon>Percoidei</taxon>
        <taxon>Percidae</taxon>
        <taxon>Etheostomatinae</taxon>
        <taxon>Etheostoma</taxon>
    </lineage>
</organism>
<reference evidence="2 3" key="1">
    <citation type="submission" date="2019-08" db="EMBL/GenBank/DDBJ databases">
        <title>A chromosome-level genome assembly, high-density linkage maps, and genome scans reveal the genomic architecture of hybrid incompatibilities underlying speciation via character displacement in darters (Percidae: Etheostominae).</title>
        <authorList>
            <person name="Moran R.L."/>
            <person name="Catchen J.M."/>
            <person name="Fuller R.C."/>
        </authorList>
    </citation>
    <scope>NUCLEOTIDE SEQUENCE [LARGE SCALE GENOMIC DNA]</scope>
    <source>
        <strain evidence="2">EspeVRDwgs_2016</strain>
        <tissue evidence="2">Muscle</tissue>
    </source>
</reference>
<feature type="region of interest" description="Disordered" evidence="1">
    <location>
        <begin position="164"/>
        <end position="192"/>
    </location>
</feature>
<dbReference type="PANTHER" id="PTHR48421:SF1">
    <property type="entry name" value="MYCBP-ASSOCIATED PROTEIN"/>
    <property type="match status" value="1"/>
</dbReference>
<keyword evidence="3" id="KW-1185">Reference proteome</keyword>
<gene>
    <name evidence="2" type="ORF">FQN60_012247</name>
</gene>
<feature type="compositionally biased region" description="Basic and acidic residues" evidence="1">
    <location>
        <begin position="766"/>
        <end position="791"/>
    </location>
</feature>
<dbReference type="AlphaFoldDB" id="A0A5J5DPC3"/>
<sequence>MEVVCEPVDMLPLSIFYIEDGPWYRTTKGRICENKKLRTSEELDILDDDHSRSSTLSGSDIQALAIHPRDLKKLHTPKPPKSRQQVHMAYVRKTKPADEVRNAVRSPVAHLVNLDPGSQKLDYTGPEGFRFDEQGRVLPHSILGSLEDFRSYLEAKGETELVKRIPKSQRYAPSEAPESHPSEPLENGHGHKNIQSNALKHWHTHMMQRRQQQDFLSDLLYQPVENLLMNQANRFRETQEQRELLNQVKPLIHSGYGYRVGSEFWSLPQRYGDEMSGITATLTQTEQGRREPITHVGQPGSILQESGITCSETLRPASRTWDQSAYLQHQCQELREVLRDVDIKKPDINALEVIGSGKPFTFVTVCQSPLLEKEEEETDDPLAQYDDVRSDALLIPALRFCGQLASWTGNSTTNQGEVGLSATIIFEAPTGEIASSHLELHNEGSTAIFYSWQQLPVPHSFPKLQSRTKKLHFYFNSSSVCLTAFNVATPLGVICPGDTQQVEFIFKSEEPGINTERWKLNTHPVLLQGASMQVTLRGVALYQDKTADQRLFIEQTKLEKIVNVKMCRSIVNEALLGFRTPERPSSPAELYITEEQEFLSKNPKLQYLHEPVEDLKRLWREVHPGRTRDLSVDTLRQVVLSLPEQEAAQEKSLAKLNSLFLQLIEPSQQKHNQLTATAVGQQLWRKLLDTMAGEALWLRNLLGLPEGDTWFDKKEESPILEADKADYKDEKSEKKGGAAAKEERSGARSKIKDDNKGESKSANTDKSMEDSKKKGKKKEEAVKQTKEKQGKESAPLTDTPPDNSISQQPPDDQNNEAEVMDIYRNLLHKKASISIVYDLMEDLVDNLCDLMDDLNEEDEQHKHTTNK</sequence>
<dbReference type="PANTHER" id="PTHR48421">
    <property type="entry name" value="MYCBP-ASSOCIATED PROTEIN"/>
    <property type="match status" value="1"/>
</dbReference>
<proteinExistence type="predicted"/>
<feature type="compositionally biased region" description="Basic and acidic residues" evidence="1">
    <location>
        <begin position="722"/>
        <end position="759"/>
    </location>
</feature>
<feature type="compositionally biased region" description="Polar residues" evidence="1">
    <location>
        <begin position="800"/>
        <end position="812"/>
    </location>
</feature>
<name>A0A5J5DPC3_9PERO</name>